<feature type="compositionally biased region" description="Basic and acidic residues" evidence="1">
    <location>
        <begin position="197"/>
        <end position="207"/>
    </location>
</feature>
<accession>R2QMY7</accession>
<name>R2QMY7_9ENTE</name>
<keyword evidence="3" id="KW-1185">Reference proteome</keyword>
<dbReference type="EMBL" id="AJAQ01000001">
    <property type="protein sequence ID" value="EOH97922.1"/>
    <property type="molecule type" value="Genomic_DNA"/>
</dbReference>
<dbReference type="Pfam" id="PF11148">
    <property type="entry name" value="DUF2922"/>
    <property type="match status" value="1"/>
</dbReference>
<dbReference type="OrthoDB" id="2323347at2"/>
<reference evidence="2 3" key="1">
    <citation type="submission" date="2013-02" db="EMBL/GenBank/DDBJ databases">
        <title>The Genome Sequence of Enterococcus pallens BAA-351.</title>
        <authorList>
            <consortium name="The Broad Institute Genome Sequencing Platform"/>
            <consortium name="The Broad Institute Genome Sequencing Center for Infectious Disease"/>
            <person name="Earl A.M."/>
            <person name="Gilmore M.S."/>
            <person name="Lebreton F."/>
            <person name="Walker B."/>
            <person name="Young S.K."/>
            <person name="Zeng Q."/>
            <person name="Gargeya S."/>
            <person name="Fitzgerald M."/>
            <person name="Haas B."/>
            <person name="Abouelleil A."/>
            <person name="Alvarado L."/>
            <person name="Arachchi H.M."/>
            <person name="Berlin A.M."/>
            <person name="Chapman S.B."/>
            <person name="Dewar J."/>
            <person name="Goldberg J."/>
            <person name="Griggs A."/>
            <person name="Gujja S."/>
            <person name="Hansen M."/>
            <person name="Howarth C."/>
            <person name="Imamovic A."/>
            <person name="Larimer J."/>
            <person name="McCowan C."/>
            <person name="Murphy C."/>
            <person name="Neiman D."/>
            <person name="Pearson M."/>
            <person name="Priest M."/>
            <person name="Roberts A."/>
            <person name="Saif S."/>
            <person name="Shea T."/>
            <person name="Sisk P."/>
            <person name="Sykes S."/>
            <person name="Wortman J."/>
            <person name="Nusbaum C."/>
            <person name="Birren B."/>
        </authorList>
    </citation>
    <scope>NUCLEOTIDE SEQUENCE [LARGE SCALE GENOMIC DNA]</scope>
    <source>
        <strain evidence="2 3">ATCC BAA-351</strain>
    </source>
</reference>
<protein>
    <recommendedName>
        <fullName evidence="4">DUF2922 family protein</fullName>
    </recommendedName>
</protein>
<feature type="region of interest" description="Disordered" evidence="1">
    <location>
        <begin position="1"/>
        <end position="29"/>
    </location>
</feature>
<dbReference type="InterPro" id="IPR021321">
    <property type="entry name" value="DUF2922"/>
</dbReference>
<feature type="compositionally biased region" description="Basic and acidic residues" evidence="1">
    <location>
        <begin position="1"/>
        <end position="14"/>
    </location>
</feature>
<gene>
    <name evidence="2" type="ORF">UAU_00590</name>
</gene>
<evidence type="ECO:0000256" key="1">
    <source>
        <dbReference type="SAM" id="MobiDB-lite"/>
    </source>
</evidence>
<dbReference type="Proteomes" id="UP000013782">
    <property type="component" value="Unassembled WGS sequence"/>
</dbReference>
<dbReference type="HOGENOM" id="CLU_1265328_0_0_9"/>
<dbReference type="PATRIC" id="fig|1158607.3.peg.595"/>
<comment type="caution">
    <text evidence="2">The sequence shown here is derived from an EMBL/GenBank/DDBJ whole genome shotgun (WGS) entry which is preliminary data.</text>
</comment>
<evidence type="ECO:0000313" key="2">
    <source>
        <dbReference type="EMBL" id="EOH97922.1"/>
    </source>
</evidence>
<sequence length="218" mass="24477">MLKLKASFEDELGKRHPWSYNEPNPNLTPEEIRTSLETLTTLKLFEKDNVKQFQKVVSAKFVETIETPLFDLSKPDPQAYVADPTNIFAPQFITEEVAQVSEEVTEVKEEKTVKPVEAVKPAEQKPVISVSIEEKLEADVKKTVPAASPAKVSVPTAAVPEEMKAKKLPNDSAKQLLEAAKSEEPEVPVKPVNPRKAQIDRVRAFHEAKKKKKTKKKR</sequence>
<feature type="region of interest" description="Disordered" evidence="1">
    <location>
        <begin position="162"/>
        <end position="218"/>
    </location>
</feature>
<dbReference type="AlphaFoldDB" id="R2QMY7"/>
<feature type="compositionally biased region" description="Basic residues" evidence="1">
    <location>
        <begin position="208"/>
        <end position="218"/>
    </location>
</feature>
<dbReference type="RefSeq" id="WP_010755653.1">
    <property type="nucleotide sequence ID" value="NZ_ASWD01000002.1"/>
</dbReference>
<dbReference type="eggNOG" id="ENOG5030NEG">
    <property type="taxonomic scope" value="Bacteria"/>
</dbReference>
<evidence type="ECO:0000313" key="3">
    <source>
        <dbReference type="Proteomes" id="UP000013782"/>
    </source>
</evidence>
<organism evidence="2 3">
    <name type="scientific">Enterococcus pallens ATCC BAA-351</name>
    <dbReference type="NCBI Taxonomy" id="1158607"/>
    <lineage>
        <taxon>Bacteria</taxon>
        <taxon>Bacillati</taxon>
        <taxon>Bacillota</taxon>
        <taxon>Bacilli</taxon>
        <taxon>Lactobacillales</taxon>
        <taxon>Enterococcaceae</taxon>
        <taxon>Enterococcus</taxon>
    </lineage>
</organism>
<proteinExistence type="predicted"/>
<evidence type="ECO:0008006" key="4">
    <source>
        <dbReference type="Google" id="ProtNLM"/>
    </source>
</evidence>